<dbReference type="SUPFAM" id="SSF53448">
    <property type="entry name" value="Nucleotide-diphospho-sugar transferases"/>
    <property type="match status" value="1"/>
</dbReference>
<name>A0ABS5ETX5_9PROT</name>
<dbReference type="InterPro" id="IPR050065">
    <property type="entry name" value="GlmU-like"/>
</dbReference>
<evidence type="ECO:0000256" key="2">
    <source>
        <dbReference type="ARBA" id="ARBA00022695"/>
    </source>
</evidence>
<evidence type="ECO:0000313" key="5">
    <source>
        <dbReference type="EMBL" id="MBR0663698.1"/>
    </source>
</evidence>
<dbReference type="PANTHER" id="PTHR43584">
    <property type="entry name" value="NUCLEOTIDYL TRANSFERASE"/>
    <property type="match status" value="1"/>
</dbReference>
<sequence>MTGWRHLQDIQLSPYRNSIGEIGILDVSASSHAAAAIILAAGVGRRLHATEDRPKILLEFGGSTLLARHLAALRAHGVDHVSITVGHQQALIRAEVARLGLSGRVTFVENPRYREGSLVSLAAQGAWLRAGTPVLLMDGDVLYDQRMIASLLDTPHENVLLLDREIEPGDEPVKICFRGDSIVDFRKQPEHAHDRYGESVGFFRFSAAMAAALADRCDAYVQSGQASVEYEEAIRDLILADPARFSAVDITALPWVEIDFPADVQRARNEILPRL</sequence>
<evidence type="ECO:0000259" key="4">
    <source>
        <dbReference type="Pfam" id="PF12804"/>
    </source>
</evidence>
<comment type="caution">
    <text evidence="5">The sequence shown here is derived from an EMBL/GenBank/DDBJ whole genome shotgun (WGS) entry which is preliminary data.</text>
</comment>
<dbReference type="Proteomes" id="UP001196870">
    <property type="component" value="Unassembled WGS sequence"/>
</dbReference>
<evidence type="ECO:0000256" key="1">
    <source>
        <dbReference type="ARBA" id="ARBA00022679"/>
    </source>
</evidence>
<reference evidence="6" key="1">
    <citation type="journal article" date="2021" name="Syst. Appl. Microbiol.">
        <title>Roseomonas hellenica sp. nov., isolated from roots of wild-growing Alkanna tinctoria.</title>
        <authorList>
            <person name="Rat A."/>
            <person name="Naranjo H.D."/>
            <person name="Lebbe L."/>
            <person name="Cnockaert M."/>
            <person name="Krigas N."/>
            <person name="Grigoriadou K."/>
            <person name="Maloupa E."/>
            <person name="Willems A."/>
        </authorList>
    </citation>
    <scope>NUCLEOTIDE SEQUENCE [LARGE SCALE GENOMIC DNA]</scope>
    <source>
        <strain evidence="6">LMG 31523</strain>
    </source>
</reference>
<keyword evidence="1" id="KW-0808">Transferase</keyword>
<dbReference type="Pfam" id="PF12804">
    <property type="entry name" value="NTP_transf_3"/>
    <property type="match status" value="1"/>
</dbReference>
<dbReference type="Gene3D" id="3.90.550.10">
    <property type="entry name" value="Spore Coat Polysaccharide Biosynthesis Protein SpsA, Chain A"/>
    <property type="match status" value="1"/>
</dbReference>
<dbReference type="InterPro" id="IPR029044">
    <property type="entry name" value="Nucleotide-diphossugar_trans"/>
</dbReference>
<organism evidence="5 6">
    <name type="scientific">Plastoroseomonas hellenica</name>
    <dbReference type="NCBI Taxonomy" id="2687306"/>
    <lineage>
        <taxon>Bacteria</taxon>
        <taxon>Pseudomonadati</taxon>
        <taxon>Pseudomonadota</taxon>
        <taxon>Alphaproteobacteria</taxon>
        <taxon>Acetobacterales</taxon>
        <taxon>Acetobacteraceae</taxon>
        <taxon>Plastoroseomonas</taxon>
    </lineage>
</organism>
<proteinExistence type="predicted"/>
<keyword evidence="6" id="KW-1185">Reference proteome</keyword>
<dbReference type="CDD" id="cd02523">
    <property type="entry name" value="PC_cytidylyltransferase"/>
    <property type="match status" value="1"/>
</dbReference>
<accession>A0ABS5ETX5</accession>
<feature type="domain" description="MobA-like NTP transferase" evidence="4">
    <location>
        <begin position="36"/>
        <end position="155"/>
    </location>
</feature>
<protein>
    <submittedName>
        <fullName evidence="5">Phosphocholine cytidylyltransferase family protein</fullName>
    </submittedName>
</protein>
<dbReference type="InterPro" id="IPR025877">
    <property type="entry name" value="MobA-like_NTP_Trfase"/>
</dbReference>
<dbReference type="PANTHER" id="PTHR43584:SF8">
    <property type="entry name" value="N-ACETYLMURAMATE ALPHA-1-PHOSPHATE URIDYLYLTRANSFERASE"/>
    <property type="match status" value="1"/>
</dbReference>
<keyword evidence="2 5" id="KW-0548">Nucleotidyltransferase</keyword>
<dbReference type="EMBL" id="JAAGBB010000004">
    <property type="protein sequence ID" value="MBR0663698.1"/>
    <property type="molecule type" value="Genomic_DNA"/>
</dbReference>
<gene>
    <name evidence="5" type="ORF">GXW71_04935</name>
</gene>
<keyword evidence="3" id="KW-0460">Magnesium</keyword>
<dbReference type="GO" id="GO:0016779">
    <property type="term" value="F:nucleotidyltransferase activity"/>
    <property type="evidence" value="ECO:0007669"/>
    <property type="project" value="UniProtKB-KW"/>
</dbReference>
<evidence type="ECO:0000313" key="6">
    <source>
        <dbReference type="Proteomes" id="UP001196870"/>
    </source>
</evidence>
<evidence type="ECO:0000256" key="3">
    <source>
        <dbReference type="ARBA" id="ARBA00022842"/>
    </source>
</evidence>